<accession>A0ABU6ZBV8</accession>
<proteinExistence type="predicted"/>
<organism evidence="1 2">
    <name type="scientific">Stylosanthes scabra</name>
    <dbReference type="NCBI Taxonomy" id="79078"/>
    <lineage>
        <taxon>Eukaryota</taxon>
        <taxon>Viridiplantae</taxon>
        <taxon>Streptophyta</taxon>
        <taxon>Embryophyta</taxon>
        <taxon>Tracheophyta</taxon>
        <taxon>Spermatophyta</taxon>
        <taxon>Magnoliopsida</taxon>
        <taxon>eudicotyledons</taxon>
        <taxon>Gunneridae</taxon>
        <taxon>Pentapetalae</taxon>
        <taxon>rosids</taxon>
        <taxon>fabids</taxon>
        <taxon>Fabales</taxon>
        <taxon>Fabaceae</taxon>
        <taxon>Papilionoideae</taxon>
        <taxon>50 kb inversion clade</taxon>
        <taxon>dalbergioids sensu lato</taxon>
        <taxon>Dalbergieae</taxon>
        <taxon>Pterocarpus clade</taxon>
        <taxon>Stylosanthes</taxon>
    </lineage>
</organism>
<evidence type="ECO:0000313" key="2">
    <source>
        <dbReference type="Proteomes" id="UP001341840"/>
    </source>
</evidence>
<protein>
    <submittedName>
        <fullName evidence="1">Uncharacterized protein</fullName>
    </submittedName>
</protein>
<evidence type="ECO:0000313" key="1">
    <source>
        <dbReference type="EMBL" id="MED6219446.1"/>
    </source>
</evidence>
<comment type="caution">
    <text evidence="1">The sequence shown here is derived from an EMBL/GenBank/DDBJ whole genome shotgun (WGS) entry which is preliminary data.</text>
</comment>
<sequence length="132" mass="15313">MDNTVATRRQSEIVIFVEGASQLVAQPTPLMAAVFPLDRLGAFTKKASNECRFEKEMYRINAKFEAEVVRKSERNERIATKPRRPLLDQMRTQHISHAYASKRGRHAQKAVSAHMRTRRMLAWVRIKGFHHL</sequence>
<name>A0ABU6ZBV8_9FABA</name>
<gene>
    <name evidence="1" type="ORF">PIB30_035938</name>
</gene>
<keyword evidence="2" id="KW-1185">Reference proteome</keyword>
<reference evidence="1 2" key="1">
    <citation type="journal article" date="2023" name="Plants (Basel)">
        <title>Bridging the Gap: Combining Genomics and Transcriptomics Approaches to Understand Stylosanthes scabra, an Orphan Legume from the Brazilian Caatinga.</title>
        <authorList>
            <person name="Ferreira-Neto J.R.C."/>
            <person name="da Silva M.D."/>
            <person name="Binneck E."/>
            <person name="de Melo N.F."/>
            <person name="da Silva R.H."/>
            <person name="de Melo A.L.T.M."/>
            <person name="Pandolfi V."/>
            <person name="Bustamante F.O."/>
            <person name="Brasileiro-Vidal A.C."/>
            <person name="Benko-Iseppon A.M."/>
        </authorList>
    </citation>
    <scope>NUCLEOTIDE SEQUENCE [LARGE SCALE GENOMIC DNA]</scope>
    <source>
        <tissue evidence="1">Leaves</tissue>
    </source>
</reference>
<dbReference type="EMBL" id="JASCZI010272034">
    <property type="protein sequence ID" value="MED6219446.1"/>
    <property type="molecule type" value="Genomic_DNA"/>
</dbReference>
<dbReference type="Proteomes" id="UP001341840">
    <property type="component" value="Unassembled WGS sequence"/>
</dbReference>